<protein>
    <submittedName>
        <fullName evidence="1">Uncharacterized protein</fullName>
    </submittedName>
</protein>
<gene>
    <name evidence="1" type="ORF">LTR37_009692</name>
</gene>
<sequence length="161" mass="17746">METNTSSSKTKPPSKAPTTTTPSTSYQTLTNPQNQKLHIQNPAQYTAAEIKWLHHRHNKGLANPTNIVPKETTVPPDPRTAALNSINNLVASELAKIPGEYWHLKPVPSLFLKEWGPLLDKAAQEQGVRMPAVKVLGLGMNGVPEERRGGMVDRSGRPWML</sequence>
<keyword evidence="2" id="KW-1185">Reference proteome</keyword>
<organism evidence="1 2">
    <name type="scientific">Vermiconidia calcicola</name>
    <dbReference type="NCBI Taxonomy" id="1690605"/>
    <lineage>
        <taxon>Eukaryota</taxon>
        <taxon>Fungi</taxon>
        <taxon>Dikarya</taxon>
        <taxon>Ascomycota</taxon>
        <taxon>Pezizomycotina</taxon>
        <taxon>Dothideomycetes</taxon>
        <taxon>Dothideomycetidae</taxon>
        <taxon>Mycosphaerellales</taxon>
        <taxon>Extremaceae</taxon>
        <taxon>Vermiconidia</taxon>
    </lineage>
</organism>
<dbReference type="Proteomes" id="UP001281147">
    <property type="component" value="Unassembled WGS sequence"/>
</dbReference>
<name>A0ACC3N7N2_9PEZI</name>
<comment type="caution">
    <text evidence="1">The sequence shown here is derived from an EMBL/GenBank/DDBJ whole genome shotgun (WGS) entry which is preliminary data.</text>
</comment>
<dbReference type="EMBL" id="JAUTXU010000077">
    <property type="protein sequence ID" value="KAK3711312.1"/>
    <property type="molecule type" value="Genomic_DNA"/>
</dbReference>
<evidence type="ECO:0000313" key="2">
    <source>
        <dbReference type="Proteomes" id="UP001281147"/>
    </source>
</evidence>
<accession>A0ACC3N7N2</accession>
<reference evidence="1" key="1">
    <citation type="submission" date="2023-07" db="EMBL/GenBank/DDBJ databases">
        <title>Black Yeasts Isolated from many extreme environments.</title>
        <authorList>
            <person name="Coleine C."/>
            <person name="Stajich J.E."/>
            <person name="Selbmann L."/>
        </authorList>
    </citation>
    <scope>NUCLEOTIDE SEQUENCE</scope>
    <source>
        <strain evidence="1">CCFEE 5714</strain>
    </source>
</reference>
<proteinExistence type="predicted"/>
<evidence type="ECO:0000313" key="1">
    <source>
        <dbReference type="EMBL" id="KAK3711312.1"/>
    </source>
</evidence>